<dbReference type="eggNOG" id="COG0589">
    <property type="taxonomic scope" value="Bacteria"/>
</dbReference>
<dbReference type="AlphaFoldDB" id="W5Y4M6"/>
<evidence type="ECO:0000313" key="2">
    <source>
        <dbReference type="EMBL" id="AHI23815.1"/>
    </source>
</evidence>
<sequence>MTDTNHPILVGYLANEQGRSAVALGSALARSLGAPLEIVMVTGRYPTPIVERQMSTWLGDALALVPTGVTAQARLVEGRPSAKALADTAQDLGCQLIVVGSAESSLLTRMLAGSVSQALLAGSPVPVAVAPLRFSDSGPVSRITCMYDPQHGDFQLFRYALERAIEMGVELRVVTLDVGDDIKGSPGAHPDAANSLRRLGIDVDGLVRGGHLSFLKATGQNTPRAIAELTWREGEVTMIGSTREAADGRVSAGPFATKLISYIPTPIVMATAGQLVLPGTR</sequence>
<protein>
    <recommendedName>
        <fullName evidence="1">UspA domain-containing protein</fullName>
    </recommendedName>
</protein>
<proteinExistence type="predicted"/>
<keyword evidence="3" id="KW-1185">Reference proteome</keyword>
<dbReference type="KEGG" id="cvt:B843_12195"/>
<dbReference type="HOGENOM" id="CLU_049301_4_1_11"/>
<dbReference type="Proteomes" id="UP000019222">
    <property type="component" value="Chromosome"/>
</dbReference>
<evidence type="ECO:0000313" key="3">
    <source>
        <dbReference type="Proteomes" id="UP000019222"/>
    </source>
</evidence>
<dbReference type="EMBL" id="CP004353">
    <property type="protein sequence ID" value="AHI23815.1"/>
    <property type="molecule type" value="Genomic_DNA"/>
</dbReference>
<dbReference type="Pfam" id="PF00582">
    <property type="entry name" value="Usp"/>
    <property type="match status" value="1"/>
</dbReference>
<accession>W5Y4M6</accession>
<dbReference type="STRING" id="1224164.B843_12195"/>
<dbReference type="PATRIC" id="fig|1224164.3.peg.2460"/>
<feature type="domain" description="UspA" evidence="1">
    <location>
        <begin position="6"/>
        <end position="130"/>
    </location>
</feature>
<dbReference type="SUPFAM" id="SSF52402">
    <property type="entry name" value="Adenine nucleotide alpha hydrolases-like"/>
    <property type="match status" value="1"/>
</dbReference>
<organism evidence="2 3">
    <name type="scientific">Corynebacterium vitaeruminis DSM 20294</name>
    <dbReference type="NCBI Taxonomy" id="1224164"/>
    <lineage>
        <taxon>Bacteria</taxon>
        <taxon>Bacillati</taxon>
        <taxon>Actinomycetota</taxon>
        <taxon>Actinomycetes</taxon>
        <taxon>Mycobacteriales</taxon>
        <taxon>Corynebacteriaceae</taxon>
        <taxon>Corynebacterium</taxon>
    </lineage>
</organism>
<dbReference type="InterPro" id="IPR006016">
    <property type="entry name" value="UspA"/>
</dbReference>
<dbReference type="Gene3D" id="3.40.50.12370">
    <property type="match status" value="1"/>
</dbReference>
<evidence type="ECO:0000259" key="1">
    <source>
        <dbReference type="Pfam" id="PF00582"/>
    </source>
</evidence>
<gene>
    <name evidence="2" type="ORF">B843_12195</name>
</gene>
<dbReference type="RefSeq" id="WP_025253795.1">
    <property type="nucleotide sequence ID" value="NZ_CP004353.1"/>
</dbReference>
<dbReference type="CDD" id="cd00293">
    <property type="entry name" value="USP-like"/>
    <property type="match status" value="1"/>
</dbReference>
<name>W5Y4M6_9CORY</name>
<reference evidence="2 3" key="1">
    <citation type="submission" date="2013-02" db="EMBL/GenBank/DDBJ databases">
        <title>The complete genome sequence of Corynebacterium vitaeruminis DSM 20294.</title>
        <authorList>
            <person name="Ruckert C."/>
            <person name="Albersmeier A."/>
            <person name="Kalinowski J."/>
        </authorList>
    </citation>
    <scope>NUCLEOTIDE SEQUENCE [LARGE SCALE GENOMIC DNA]</scope>
    <source>
        <strain evidence="3">ATCC 10234</strain>
    </source>
</reference>